<proteinExistence type="predicted"/>
<dbReference type="SMART" id="SM00507">
    <property type="entry name" value="HNHc"/>
    <property type="match status" value="1"/>
</dbReference>
<accession>A0A1X1ZWW0</accession>
<organism evidence="3 4">
    <name type="scientific">Mycobacterium palustre</name>
    <dbReference type="NCBI Taxonomy" id="153971"/>
    <lineage>
        <taxon>Bacteria</taxon>
        <taxon>Bacillati</taxon>
        <taxon>Actinomycetota</taxon>
        <taxon>Actinomycetes</taxon>
        <taxon>Mycobacteriales</taxon>
        <taxon>Mycobacteriaceae</taxon>
        <taxon>Mycobacterium</taxon>
        <taxon>Mycobacterium simiae complex</taxon>
    </lineage>
</organism>
<dbReference type="STRING" id="153971.AWC19_26560"/>
<dbReference type="RefSeq" id="WP_085076840.1">
    <property type="nucleotide sequence ID" value="NZ_LQPJ01000055.1"/>
</dbReference>
<dbReference type="Proteomes" id="UP000193529">
    <property type="component" value="Unassembled WGS sequence"/>
</dbReference>
<feature type="region of interest" description="Disordered" evidence="1">
    <location>
        <begin position="462"/>
        <end position="522"/>
    </location>
</feature>
<protein>
    <recommendedName>
        <fullName evidence="2">HNH nuclease domain-containing protein</fullName>
    </recommendedName>
</protein>
<evidence type="ECO:0000313" key="3">
    <source>
        <dbReference type="EMBL" id="ORW28770.1"/>
    </source>
</evidence>
<evidence type="ECO:0000256" key="1">
    <source>
        <dbReference type="SAM" id="MobiDB-lite"/>
    </source>
</evidence>
<comment type="caution">
    <text evidence="3">The sequence shown here is derived from an EMBL/GenBank/DDBJ whole genome shotgun (WGS) entry which is preliminary data.</text>
</comment>
<dbReference type="Pfam" id="PF02720">
    <property type="entry name" value="DUF222"/>
    <property type="match status" value="1"/>
</dbReference>
<keyword evidence="4" id="KW-1185">Reference proteome</keyword>
<evidence type="ECO:0000313" key="4">
    <source>
        <dbReference type="Proteomes" id="UP000193529"/>
    </source>
</evidence>
<dbReference type="CDD" id="cd00085">
    <property type="entry name" value="HNHc"/>
    <property type="match status" value="1"/>
</dbReference>
<reference evidence="3 4" key="1">
    <citation type="submission" date="2016-01" db="EMBL/GenBank/DDBJ databases">
        <title>The new phylogeny of the genus Mycobacterium.</title>
        <authorList>
            <person name="Tarcisio F."/>
            <person name="Conor M."/>
            <person name="Antonella G."/>
            <person name="Elisabetta G."/>
            <person name="Giulia F.S."/>
            <person name="Sara T."/>
            <person name="Anna F."/>
            <person name="Clotilde B."/>
            <person name="Roberto B."/>
            <person name="Veronica D.S."/>
            <person name="Fabio R."/>
            <person name="Monica P."/>
            <person name="Olivier J."/>
            <person name="Enrico T."/>
            <person name="Nicola S."/>
        </authorList>
    </citation>
    <scope>NUCLEOTIDE SEQUENCE [LARGE SCALE GENOMIC DNA]</scope>
    <source>
        <strain evidence="3 4">DSM 44572</strain>
    </source>
</reference>
<sequence>MCESRSPASRALARADDAAVVAEIADAARAEAAAAARRLAAIAEFVARRAAGSAERARWSCDNWDAMAAEVAAAQGISHAMASGQMYLAVALRDRLPRVGALFAEGAISARLASALVWHTELIKDPDTLRLVDETLAGAAARLGSLSVNKTAQAIDAVVHRHDPAAVRRARVGGRSRDVVIEADDDQSGTARLWGSLFATDGAILDRKLTQMANDVCDDDPRTIAQRRADALGALGAGADRLACGCGNADCPTGAEADARASGVVIHVVAHEDTLDAEPDPHTSGERAPRPITPEMTLAEALAPDAEPDLPAEAKPAAHLTGGGTIPAPMIAELIRNGATVRWLRHPGDSPPEPGYRPSADLERFIRCRDMTCRFPGCDRPAEFADIDHTIPYPFGPTHASNLKCLCRKHHLLKTFWPEWRDEQYPDGTVVWTSPSGRKYVTRPGSRLLFPSLCLPTGELSVATTAQPPSPQRGLMMPARRRTREQDRARRIDAERALNADRVAESKPSATCPVPPHGPPPF</sequence>
<dbReference type="InterPro" id="IPR003870">
    <property type="entry name" value="DUF222"/>
</dbReference>
<feature type="compositionally biased region" description="Basic and acidic residues" evidence="1">
    <location>
        <begin position="484"/>
        <end position="505"/>
    </location>
</feature>
<feature type="domain" description="HNH nuclease" evidence="2">
    <location>
        <begin position="361"/>
        <end position="412"/>
    </location>
</feature>
<gene>
    <name evidence="3" type="ORF">AWC19_26560</name>
</gene>
<dbReference type="AlphaFoldDB" id="A0A1X1ZWW0"/>
<dbReference type="InterPro" id="IPR003615">
    <property type="entry name" value="HNH_nuc"/>
</dbReference>
<dbReference type="EMBL" id="LQPJ01000055">
    <property type="protein sequence ID" value="ORW28770.1"/>
    <property type="molecule type" value="Genomic_DNA"/>
</dbReference>
<evidence type="ECO:0000259" key="2">
    <source>
        <dbReference type="SMART" id="SM00507"/>
    </source>
</evidence>
<feature type="compositionally biased region" description="Pro residues" evidence="1">
    <location>
        <begin position="513"/>
        <end position="522"/>
    </location>
</feature>
<dbReference type="OrthoDB" id="5242272at2"/>
<name>A0A1X1ZWW0_9MYCO</name>